<name>A0ABR1MRB7_9PEZI</name>
<protein>
    <recommendedName>
        <fullName evidence="3">BTB domain-containing protein</fullName>
    </recommendedName>
</protein>
<comment type="caution">
    <text evidence="1">The sequence shown here is derived from an EMBL/GenBank/DDBJ whole genome shotgun (WGS) entry which is preliminary data.</text>
</comment>
<accession>A0ABR1MRB7</accession>
<keyword evidence="2" id="KW-1185">Reference proteome</keyword>
<evidence type="ECO:0000313" key="1">
    <source>
        <dbReference type="EMBL" id="KAK7556971.1"/>
    </source>
</evidence>
<dbReference type="Gene3D" id="3.30.710.10">
    <property type="entry name" value="Potassium Channel Kv1.1, Chain A"/>
    <property type="match status" value="1"/>
</dbReference>
<sequence>MSNSEISVDGVEDSLENIKIADDADLDIQHSNKLGSRINIDGVRVSLKSIKIADDPDLNIRVVEYDFDYSHRKNRRRLIPNKAADFHVKKETLQKASPVFAAMLGSHWREGKQKVVELHEDTQISTLAMHVWFRILHGDAHSSETLEDVEHMELFHVFKTAEKYALKIDDAKAWFAAWWKSLHHVDLQTARELLFPCWVFQHTRAFAFVTKFVYNAPSYIAPYNPSPHKDLLLPDEILKQLNRAKAGLKETVQMKLREPMEDVLSKDVCGSKQKNFFMHQKRLMTNKIWPFEDTRKDRGIEELLNRIESLDKITNLEKSKQIGQNKSASGEEKGDKSGVDCIRCDKIDRSLQEAITKTRKKFDGLCLKCMEASDRVNDERYFLKERSKTWDSGCRSEGLHHGQNTWFHSYVGERPCKERLDHWRDKWDGDSDRYWWC</sequence>
<dbReference type="EMBL" id="JBBPDW010000001">
    <property type="protein sequence ID" value="KAK7556971.1"/>
    <property type="molecule type" value="Genomic_DNA"/>
</dbReference>
<gene>
    <name evidence="1" type="ORF">IWX46DRAFT_26509</name>
</gene>
<proteinExistence type="predicted"/>
<evidence type="ECO:0008006" key="3">
    <source>
        <dbReference type="Google" id="ProtNLM"/>
    </source>
</evidence>
<organism evidence="1 2">
    <name type="scientific">Phyllosticta citricarpa</name>
    <dbReference type="NCBI Taxonomy" id="55181"/>
    <lineage>
        <taxon>Eukaryota</taxon>
        <taxon>Fungi</taxon>
        <taxon>Dikarya</taxon>
        <taxon>Ascomycota</taxon>
        <taxon>Pezizomycotina</taxon>
        <taxon>Dothideomycetes</taxon>
        <taxon>Dothideomycetes incertae sedis</taxon>
        <taxon>Botryosphaeriales</taxon>
        <taxon>Phyllostictaceae</taxon>
        <taxon>Phyllosticta</taxon>
    </lineage>
</organism>
<dbReference type="Proteomes" id="UP001365128">
    <property type="component" value="Unassembled WGS sequence"/>
</dbReference>
<evidence type="ECO:0000313" key="2">
    <source>
        <dbReference type="Proteomes" id="UP001365128"/>
    </source>
</evidence>
<dbReference type="InterPro" id="IPR011333">
    <property type="entry name" value="SKP1/BTB/POZ_sf"/>
</dbReference>
<reference evidence="1 2" key="1">
    <citation type="submission" date="2024-04" db="EMBL/GenBank/DDBJ databases">
        <title>Phyllosticta paracitricarpa is synonymous to the EU quarantine fungus P. citricarpa based on phylogenomic analyses.</title>
        <authorList>
            <consortium name="Lawrence Berkeley National Laboratory"/>
            <person name="Van Ingen-Buijs V.A."/>
            <person name="Van Westerhoven A.C."/>
            <person name="Haridas S."/>
            <person name="Skiadas P."/>
            <person name="Martin F."/>
            <person name="Groenewald J.Z."/>
            <person name="Crous P.W."/>
            <person name="Seidl M.F."/>
        </authorList>
    </citation>
    <scope>NUCLEOTIDE SEQUENCE [LARGE SCALE GENOMIC DNA]</scope>
    <source>
        <strain evidence="1 2">CBS 122670</strain>
    </source>
</reference>